<sequence>MFRLLAQLSVNPSLAFPPPAGPADAEYVFGIHPLQLSRWLEEIWGSGGLAAWGLPPPLAPLGTADVDRRLQLPQALLDDLRSGIGPGPGAVPPGPVPPDFVLSAADQLGSTFPWPWDHLIYAYLIESTRIVDILGEVVRRYLVGESLDAPSVQTLVWLRNTEELFFRDPPLFQIGGLTSSLRPDARVNRRNAYWRMFGFDLPFPLAGKSEAQPWKIDVGTGTNTRFLELWNELLRQVWLGIENDKNAVGANPTDPAYVAYLCQTLGELLRQRRRGGMLAREEFAYVCMLSWFHLTVESDTSVVADLKATAGVGGNPADRLSSIGAHVGIAPTRSARELFELSDLLSPLIWFIELDVFSTPATASVLFNSFGLPNPPFPTAMTRVIDLWQSATGERVKDLAVTTRTARGRAAQPTRLPTGAAFAGLPGQIAATRDGVPAWRRAGEYEHS</sequence>
<evidence type="ECO:0000313" key="1">
    <source>
        <dbReference type="EMBL" id="SNY78030.1"/>
    </source>
</evidence>
<dbReference type="EMBL" id="OBEG01000001">
    <property type="protein sequence ID" value="SNY78030.1"/>
    <property type="molecule type" value="Genomic_DNA"/>
</dbReference>
<protein>
    <submittedName>
        <fullName evidence="1">Uncharacterized protein</fullName>
    </submittedName>
</protein>
<gene>
    <name evidence="1" type="ORF">SAMN04244553_1167</name>
</gene>
<name>A0A285KZD9_9NOCA</name>
<proteinExistence type="predicted"/>
<dbReference type="STRING" id="1379680.GCA_001612615_02387"/>
<evidence type="ECO:0000313" key="2">
    <source>
        <dbReference type="Proteomes" id="UP000219565"/>
    </source>
</evidence>
<keyword evidence="2" id="KW-1185">Reference proteome</keyword>
<accession>A0A285KZD9</accession>
<dbReference type="AlphaFoldDB" id="A0A285KZD9"/>
<reference evidence="1 2" key="1">
    <citation type="submission" date="2017-09" db="EMBL/GenBank/DDBJ databases">
        <authorList>
            <person name="Ehlers B."/>
            <person name="Leendertz F.H."/>
        </authorList>
    </citation>
    <scope>NUCLEOTIDE SEQUENCE [LARGE SCALE GENOMIC DNA]</scope>
    <source>
        <strain evidence="1 2">DSM 45537</strain>
    </source>
</reference>
<dbReference type="OrthoDB" id="620680at2"/>
<organism evidence="1 2">
    <name type="scientific">Nocardia amikacinitolerans</name>
    <dbReference type="NCBI Taxonomy" id="756689"/>
    <lineage>
        <taxon>Bacteria</taxon>
        <taxon>Bacillati</taxon>
        <taxon>Actinomycetota</taxon>
        <taxon>Actinomycetes</taxon>
        <taxon>Mycobacteriales</taxon>
        <taxon>Nocardiaceae</taxon>
        <taxon>Nocardia</taxon>
    </lineage>
</organism>
<dbReference type="RefSeq" id="WP_143861338.1">
    <property type="nucleotide sequence ID" value="NZ_JAMTCW010000005.1"/>
</dbReference>
<dbReference type="Proteomes" id="UP000219565">
    <property type="component" value="Unassembled WGS sequence"/>
</dbReference>